<feature type="region of interest" description="Disordered" evidence="6">
    <location>
        <begin position="349"/>
        <end position="384"/>
    </location>
</feature>
<dbReference type="SMART" id="SM00724">
    <property type="entry name" value="TLC"/>
    <property type="match status" value="1"/>
</dbReference>
<organism evidence="9 10">
    <name type="scientific">Prorocentrum cordatum</name>
    <dbReference type="NCBI Taxonomy" id="2364126"/>
    <lineage>
        <taxon>Eukaryota</taxon>
        <taxon>Sar</taxon>
        <taxon>Alveolata</taxon>
        <taxon>Dinophyceae</taxon>
        <taxon>Prorocentrales</taxon>
        <taxon>Prorocentraceae</taxon>
        <taxon>Prorocentrum</taxon>
    </lineage>
</organism>
<name>A0ABN9WHB6_9DINO</name>
<evidence type="ECO:0000256" key="4">
    <source>
        <dbReference type="ARBA" id="ARBA00023136"/>
    </source>
</evidence>
<dbReference type="EMBL" id="CAUYUJ010018721">
    <property type="protein sequence ID" value="CAK0885822.1"/>
    <property type="molecule type" value="Genomic_DNA"/>
</dbReference>
<comment type="caution">
    <text evidence="9">The sequence shown here is derived from an EMBL/GenBank/DDBJ whole genome shotgun (WGS) entry which is preliminary data.</text>
</comment>
<keyword evidence="4 5" id="KW-0472">Membrane</keyword>
<keyword evidence="2 5" id="KW-0812">Transmembrane</keyword>
<comment type="subcellular location">
    <subcellularLocation>
        <location evidence="1">Membrane</location>
        <topology evidence="1">Multi-pass membrane protein</topology>
    </subcellularLocation>
</comment>
<feature type="transmembrane region" description="Helical" evidence="7">
    <location>
        <begin position="123"/>
        <end position="144"/>
    </location>
</feature>
<dbReference type="PROSITE" id="PS50922">
    <property type="entry name" value="TLC"/>
    <property type="match status" value="1"/>
</dbReference>
<evidence type="ECO:0000256" key="3">
    <source>
        <dbReference type="ARBA" id="ARBA00022989"/>
    </source>
</evidence>
<feature type="transmembrane region" description="Helical" evidence="7">
    <location>
        <begin position="177"/>
        <end position="195"/>
    </location>
</feature>
<proteinExistence type="predicted"/>
<evidence type="ECO:0000256" key="2">
    <source>
        <dbReference type="ARBA" id="ARBA00022692"/>
    </source>
</evidence>
<evidence type="ECO:0000256" key="1">
    <source>
        <dbReference type="ARBA" id="ARBA00004141"/>
    </source>
</evidence>
<evidence type="ECO:0000256" key="7">
    <source>
        <dbReference type="SAM" id="Phobius"/>
    </source>
</evidence>
<keyword evidence="3 7" id="KW-1133">Transmembrane helix</keyword>
<feature type="compositionally biased region" description="Basic residues" evidence="6">
    <location>
        <begin position="354"/>
        <end position="364"/>
    </location>
</feature>
<feature type="transmembrane region" description="Helical" evidence="7">
    <location>
        <begin position="207"/>
        <end position="232"/>
    </location>
</feature>
<sequence>ACCSVQSPPRDTRSHFGGLGAQGLMAASALVPAATSFLADVGQLLNVVQGGSVSGDLVPVEVSLGQPETLLPMALATTMAFFYLQAIEAVGSAAAAALRVGSDLDPRRRPRKRERFCTAWGEAVYFAVQIFVNYRLFSGASWFWPSGWEALMADAGTAVPTGGAAAPPYHCAREMRTYYVLEFGWYSMCLVVLFFKRRRSDFLEMLAHHVITSVLIFTSYSCGYLRIGIVVMNLHNLFDPFLNVAKCCHYAFKGPLHALADVSFGLGAVVFLASRLVLYPVVIYHAWFYTIAFPGADPIWDATVDQWACKMLLCMLYPIHRGFTCSGSSSSSRLRRRLSWAAPCRTMSVPTARARTRSRTPARASKRDRASAQARRRSRHRSLSKASFSGCLPLLLLHHPP</sequence>
<accession>A0ABN9WHB6</accession>
<dbReference type="PANTHER" id="PTHR12560">
    <property type="entry name" value="LONGEVITY ASSURANCE FACTOR 1 LAG1"/>
    <property type="match status" value="1"/>
</dbReference>
<evidence type="ECO:0000256" key="5">
    <source>
        <dbReference type="PROSITE-ProRule" id="PRU00205"/>
    </source>
</evidence>
<feature type="domain" description="TLC" evidence="8">
    <location>
        <begin position="127"/>
        <end position="320"/>
    </location>
</feature>
<dbReference type="PANTHER" id="PTHR12560:SF0">
    <property type="entry name" value="LD18904P"/>
    <property type="match status" value="1"/>
</dbReference>
<feature type="transmembrane region" description="Helical" evidence="7">
    <location>
        <begin position="80"/>
        <end position="102"/>
    </location>
</feature>
<evidence type="ECO:0000259" key="8">
    <source>
        <dbReference type="PROSITE" id="PS50922"/>
    </source>
</evidence>
<protein>
    <recommendedName>
        <fullName evidence="8">TLC domain-containing protein</fullName>
    </recommendedName>
</protein>
<dbReference type="Pfam" id="PF03798">
    <property type="entry name" value="TRAM_LAG1_CLN8"/>
    <property type="match status" value="1"/>
</dbReference>
<keyword evidence="10" id="KW-1185">Reference proteome</keyword>
<feature type="non-terminal residue" evidence="9">
    <location>
        <position position="1"/>
    </location>
</feature>
<evidence type="ECO:0000313" key="9">
    <source>
        <dbReference type="EMBL" id="CAK0885822.1"/>
    </source>
</evidence>
<dbReference type="InterPro" id="IPR016439">
    <property type="entry name" value="Lag1/Lac1-like"/>
</dbReference>
<evidence type="ECO:0000256" key="6">
    <source>
        <dbReference type="SAM" id="MobiDB-lite"/>
    </source>
</evidence>
<reference evidence="9" key="1">
    <citation type="submission" date="2023-10" db="EMBL/GenBank/DDBJ databases">
        <authorList>
            <person name="Chen Y."/>
            <person name="Shah S."/>
            <person name="Dougan E. K."/>
            <person name="Thang M."/>
            <person name="Chan C."/>
        </authorList>
    </citation>
    <scope>NUCLEOTIDE SEQUENCE [LARGE SCALE GENOMIC DNA]</scope>
</reference>
<gene>
    <name evidence="9" type="ORF">PCOR1329_LOCUS67322</name>
</gene>
<dbReference type="InterPro" id="IPR006634">
    <property type="entry name" value="TLC-dom"/>
</dbReference>
<dbReference type="Proteomes" id="UP001189429">
    <property type="component" value="Unassembled WGS sequence"/>
</dbReference>
<evidence type="ECO:0000313" key="10">
    <source>
        <dbReference type="Proteomes" id="UP001189429"/>
    </source>
</evidence>
<feature type="compositionally biased region" description="Basic residues" evidence="6">
    <location>
        <begin position="374"/>
        <end position="383"/>
    </location>
</feature>
<feature type="transmembrane region" description="Helical" evidence="7">
    <location>
        <begin position="262"/>
        <end position="284"/>
    </location>
</feature>